<keyword evidence="9" id="KW-1185">Reference proteome</keyword>
<evidence type="ECO:0000259" key="7">
    <source>
        <dbReference type="Pfam" id="PF07810"/>
    </source>
</evidence>
<dbReference type="InterPro" id="IPR038900">
    <property type="entry name" value="TMC"/>
</dbReference>
<organism evidence="8 9">
    <name type="scientific">Aduncisulcus paluster</name>
    <dbReference type="NCBI Taxonomy" id="2918883"/>
    <lineage>
        <taxon>Eukaryota</taxon>
        <taxon>Metamonada</taxon>
        <taxon>Carpediemonas-like organisms</taxon>
        <taxon>Aduncisulcus</taxon>
    </lineage>
</organism>
<comment type="subcellular location">
    <subcellularLocation>
        <location evidence="1">Membrane</location>
        <topology evidence="1">Multi-pass membrane protein</topology>
    </subcellularLocation>
</comment>
<dbReference type="PANTHER" id="PTHR23302:SF24">
    <property type="entry name" value="TMC DOMAIN-CONTAINING PROTEIN"/>
    <property type="match status" value="1"/>
</dbReference>
<evidence type="ECO:0000256" key="1">
    <source>
        <dbReference type="ARBA" id="ARBA00004141"/>
    </source>
</evidence>
<evidence type="ECO:0000256" key="5">
    <source>
        <dbReference type="ARBA" id="ARBA00023136"/>
    </source>
</evidence>
<feature type="transmembrane region" description="Helical" evidence="6">
    <location>
        <begin position="381"/>
        <end position="401"/>
    </location>
</feature>
<feature type="transmembrane region" description="Helical" evidence="6">
    <location>
        <begin position="478"/>
        <end position="496"/>
    </location>
</feature>
<evidence type="ECO:0000313" key="8">
    <source>
        <dbReference type="EMBL" id="GKT28442.1"/>
    </source>
</evidence>
<evidence type="ECO:0000256" key="2">
    <source>
        <dbReference type="ARBA" id="ARBA00006510"/>
    </source>
</evidence>
<protein>
    <submittedName>
        <fullName evidence="8">Transmembrane channel-like protein like protein</fullName>
    </submittedName>
</protein>
<name>A0ABQ5K7A1_9EUKA</name>
<comment type="caution">
    <text evidence="8">The sequence shown here is derived from an EMBL/GenBank/DDBJ whole genome shotgun (WGS) entry which is preliminary data.</text>
</comment>
<evidence type="ECO:0000256" key="4">
    <source>
        <dbReference type="ARBA" id="ARBA00022989"/>
    </source>
</evidence>
<feature type="transmembrane region" description="Helical" evidence="6">
    <location>
        <begin position="165"/>
        <end position="186"/>
    </location>
</feature>
<evidence type="ECO:0000256" key="6">
    <source>
        <dbReference type="SAM" id="Phobius"/>
    </source>
</evidence>
<reference evidence="8" key="1">
    <citation type="submission" date="2022-03" db="EMBL/GenBank/DDBJ databases">
        <title>Draft genome sequence of Aduncisulcus paluster, a free-living microaerophilic Fornicata.</title>
        <authorList>
            <person name="Yuyama I."/>
            <person name="Kume K."/>
            <person name="Tamura T."/>
            <person name="Inagaki Y."/>
            <person name="Hashimoto T."/>
        </authorList>
    </citation>
    <scope>NUCLEOTIDE SEQUENCE</scope>
    <source>
        <strain evidence="8">NY0171</strain>
    </source>
</reference>
<feature type="transmembrane region" description="Helical" evidence="6">
    <location>
        <begin position="640"/>
        <end position="660"/>
    </location>
</feature>
<proteinExistence type="inferred from homology"/>
<feature type="transmembrane region" description="Helical" evidence="6">
    <location>
        <begin position="355"/>
        <end position="375"/>
    </location>
</feature>
<keyword evidence="3 6" id="KW-0812">Transmembrane</keyword>
<comment type="similarity">
    <text evidence="2">Belongs to the TMC family.</text>
</comment>
<dbReference type="PANTHER" id="PTHR23302">
    <property type="entry name" value="TRANSMEMBRANE CHANNEL-RELATED"/>
    <property type="match status" value="1"/>
</dbReference>
<dbReference type="InterPro" id="IPR012496">
    <property type="entry name" value="TMC_dom"/>
</dbReference>
<accession>A0ABQ5K7A1</accession>
<keyword evidence="4 6" id="KW-1133">Transmembrane helix</keyword>
<sequence length="709" mass="80140">MAIIQASELRNQGDIDTETIVISYPDIIPKDKIEDRVSKNPTPGELFQWRKAVENEKKRVVRNQLRFSRSSNLVWKEQMQTLIKLHRSKQVVEGYTVSEEEEEEDKTCWDKFTGFWKDLGSSIVRGWKNFSNIKDKNPLFREAIKDVESTFGAGEGAVFRFYRTIVSIHIFSAILFFSVIMCPTFFTDSFTRLFEAIKNSNIKYFLAPQYDILDTASFYAAYDASYTIHDNTYHMDLAMSLIIFIFLIITFFVCLGAISSAAAFDGGASVAEGQKMTIKTGISREEIRRWALIEASFSKKLFTGWNHSQASKRGSEATNKQNSIILHDTSVGLRLGAGRLTGGDRYRFVRMGRNFLGVLSILCLLVLFVWSITSLQNIDSLSASVVALFIQAINTITPPLVKMIVDKVEMLEYESTKMIHEVLFTLTIQIVNLFLTLLELKRTIDGDDSWSDEEKLAFRSCPANIVGSQMWQLVLTDTIMSVVMRIVVPFVLTYLIGMPEKSFEVSDFFVSAVYSFVLTTIGVIFAPGLAIVNMLCSIVTFYLSKAQIMLFCCRADKPWGAGSLNKFFSGLFSLIFLIMLIPIAYCMAVKLDCGPHDGVGYMQTLKNFMSEVDLGFTISSTITGEATDTELTLEGLLNVVLSPLIIGIFALIFGVMLSIYKNHNTAIIKTLSDLLVEDDKLKREVMKNIKEIKRLHIRLGEDHWQDELQ</sequence>
<evidence type="ECO:0000313" key="9">
    <source>
        <dbReference type="Proteomes" id="UP001057375"/>
    </source>
</evidence>
<dbReference type="Proteomes" id="UP001057375">
    <property type="component" value="Unassembled WGS sequence"/>
</dbReference>
<feature type="transmembrane region" description="Helical" evidence="6">
    <location>
        <begin position="508"/>
        <end position="525"/>
    </location>
</feature>
<dbReference type="EMBL" id="BQXS01000291">
    <property type="protein sequence ID" value="GKT28442.1"/>
    <property type="molecule type" value="Genomic_DNA"/>
</dbReference>
<feature type="domain" description="TMC" evidence="7">
    <location>
        <begin position="461"/>
        <end position="561"/>
    </location>
</feature>
<dbReference type="Pfam" id="PF07810">
    <property type="entry name" value="TMC"/>
    <property type="match status" value="1"/>
</dbReference>
<keyword evidence="5 6" id="KW-0472">Membrane</keyword>
<gene>
    <name evidence="8" type="ORF">ADUPG1_000649</name>
</gene>
<feature type="transmembrane region" description="Helical" evidence="6">
    <location>
        <begin position="237"/>
        <end position="258"/>
    </location>
</feature>
<feature type="transmembrane region" description="Helical" evidence="6">
    <location>
        <begin position="564"/>
        <end position="585"/>
    </location>
</feature>
<evidence type="ECO:0000256" key="3">
    <source>
        <dbReference type="ARBA" id="ARBA00022692"/>
    </source>
</evidence>